<accession>R4G3N0</accession>
<name>R4G3N0_RHOPR</name>
<proteinExistence type="evidence at transcript level"/>
<dbReference type="PRINTS" id="PR00081">
    <property type="entry name" value="GDHRDH"/>
</dbReference>
<dbReference type="EMBL" id="GAHY01001526">
    <property type="protein sequence ID" value="JAA75984.1"/>
    <property type="molecule type" value="mRNA"/>
</dbReference>
<comment type="similarity">
    <text evidence="1 3">Belongs to the short-chain dehydrogenases/reductases (SDR) family.</text>
</comment>
<dbReference type="InterPro" id="IPR020904">
    <property type="entry name" value="Sc_DH/Rdtase_CS"/>
</dbReference>
<dbReference type="SUPFAM" id="SSF51735">
    <property type="entry name" value="NAD(P)-binding Rossmann-fold domains"/>
    <property type="match status" value="1"/>
</dbReference>
<dbReference type="InterPro" id="IPR036291">
    <property type="entry name" value="NAD(P)-bd_dom_sf"/>
</dbReference>
<evidence type="ECO:0000256" key="1">
    <source>
        <dbReference type="ARBA" id="ARBA00006484"/>
    </source>
</evidence>
<dbReference type="InterPro" id="IPR002347">
    <property type="entry name" value="SDR_fam"/>
</dbReference>
<evidence type="ECO:0000256" key="3">
    <source>
        <dbReference type="RuleBase" id="RU000363"/>
    </source>
</evidence>
<dbReference type="Gene3D" id="3.40.50.720">
    <property type="entry name" value="NAD(P)-binding Rossmann-like Domain"/>
    <property type="match status" value="1"/>
</dbReference>
<dbReference type="FunFam" id="3.40.50.720:FF:000047">
    <property type="entry name" value="NADP-dependent L-serine/L-allo-threonine dehydrogenase"/>
    <property type="match status" value="1"/>
</dbReference>
<protein>
    <submittedName>
        <fullName evidence="4">Putative serine 3-dehydrogenase</fullName>
    </submittedName>
</protein>
<dbReference type="HOGENOM" id="CLU_010194_2_19_1"/>
<evidence type="ECO:0000313" key="4">
    <source>
        <dbReference type="EMBL" id="JAA75984.1"/>
    </source>
</evidence>
<sequence>MERWIGKVALVTGASSGIGRAIAFSLAEHGMIVLAVARRESKLKELEDSAKGLKGEIHIKVADVTKEEDVIATVQFADKQLGGLHVLVNNAGTSYCTKVLDCNLEHWRTMFDLNVFGLGMCTREAVACMKRSNIDDGHIINISSISGQGLPTGTGKHIYCATKHAVRLISAGIRAELNEQKSGIKITTICPGVVSTEIFNVGGWQLPADLPALEDKDIAAAVVSALATPPNVLVSLLAVSVAALLEILLVKKTFSKEEFIFFQDLKFFYHINSPLRQQPQNWTLFDISVPFIS</sequence>
<evidence type="ECO:0000256" key="2">
    <source>
        <dbReference type="ARBA" id="ARBA00023002"/>
    </source>
</evidence>
<dbReference type="VEuPathDB" id="VectorBase:RPRC014547"/>
<dbReference type="PANTHER" id="PTHR43115:SF4">
    <property type="entry name" value="DEHYDROGENASE_REDUCTASE SDR FAMILY MEMBER 11"/>
    <property type="match status" value="1"/>
</dbReference>
<dbReference type="PRINTS" id="PR00080">
    <property type="entry name" value="SDRFAMILY"/>
</dbReference>
<organism evidence="4">
    <name type="scientific">Rhodnius prolixus</name>
    <name type="common">Triatomid bug</name>
    <dbReference type="NCBI Taxonomy" id="13249"/>
    <lineage>
        <taxon>Eukaryota</taxon>
        <taxon>Metazoa</taxon>
        <taxon>Ecdysozoa</taxon>
        <taxon>Arthropoda</taxon>
        <taxon>Hexapoda</taxon>
        <taxon>Insecta</taxon>
        <taxon>Pterygota</taxon>
        <taxon>Neoptera</taxon>
        <taxon>Paraneoptera</taxon>
        <taxon>Hemiptera</taxon>
        <taxon>Heteroptera</taxon>
        <taxon>Panheteroptera</taxon>
        <taxon>Cimicomorpha</taxon>
        <taxon>Reduviidae</taxon>
        <taxon>Triatominae</taxon>
        <taxon>Rhodnius</taxon>
    </lineage>
</organism>
<dbReference type="VEuPathDB" id="VectorBase:RPRC010547"/>
<dbReference type="PROSITE" id="PS00061">
    <property type="entry name" value="ADH_SHORT"/>
    <property type="match status" value="1"/>
</dbReference>
<dbReference type="PANTHER" id="PTHR43115">
    <property type="entry name" value="DEHYDROGENASE/REDUCTASE SDR FAMILY MEMBER 11"/>
    <property type="match status" value="1"/>
</dbReference>
<dbReference type="AlphaFoldDB" id="R4G3N0"/>
<keyword evidence="2" id="KW-0560">Oxidoreductase</keyword>
<dbReference type="Pfam" id="PF00106">
    <property type="entry name" value="adh_short"/>
    <property type="match status" value="1"/>
</dbReference>
<dbReference type="GO" id="GO:0016616">
    <property type="term" value="F:oxidoreductase activity, acting on the CH-OH group of donors, NAD or NADP as acceptor"/>
    <property type="evidence" value="ECO:0007669"/>
    <property type="project" value="UniProtKB-ARBA"/>
</dbReference>
<reference evidence="4" key="1">
    <citation type="submission" date="2013-04" db="EMBL/GenBank/DDBJ databases">
        <title>An insight into the transcriptome of the digestive tract of the blood sucking bug, Rhodnius prolixus.</title>
        <authorList>
            <person name="Ribeiro J.M.C."/>
            <person name="Genta F.A."/>
            <person name="Sorgine M.H.F."/>
            <person name="Paiva-Silva G.O."/>
            <person name="Majerowicz D."/>
            <person name="Medeiros M."/>
            <person name="Koerich L."/>
            <person name="Terra W.R."/>
            <person name="Ferreira C."/>
            <person name="Pimentel A.C."/>
            <person name="Bisch P.M."/>
            <person name="Diniz M.M.P."/>
            <person name="Nascimento R."/>
            <person name="Salmon D."/>
            <person name="Silber A.M."/>
            <person name="Alves M."/>
            <person name="Oliveira M.F."/>
            <person name="Gondim K.C."/>
            <person name="Silva Neto M.A.C."/>
            <person name="Atella G.C."/>
            <person name="Araujo H."/>
            <person name="Dias F.S."/>
            <person name="Polycarpo C.R."/>
            <person name="Fampa P."/>
            <person name="Melo A.C."/>
            <person name="Tanaka A.S."/>
            <person name="Balczun C."/>
            <person name="Oliveira J.H.M."/>
            <person name="Goncalves R."/>
            <person name="Lazoski C."/>
            <person name="Pereira M.A."/>
            <person name="Rivera-Pomar R."/>
            <person name="Diambra L."/>
            <person name="Schaub G.A."/>
            <person name="Garcia E.S."/>
            <person name="Azambuja P."/>
            <person name="Braz G.R.C."/>
            <person name="Oliveira P.L."/>
        </authorList>
    </citation>
    <scope>NUCLEOTIDE SEQUENCE</scope>
</reference>